<dbReference type="SUPFAM" id="SSF53649">
    <property type="entry name" value="Alkaline phosphatase-like"/>
    <property type="match status" value="1"/>
</dbReference>
<dbReference type="SUPFAM" id="SSF143856">
    <property type="entry name" value="DeoB insert domain-like"/>
    <property type="match status" value="1"/>
</dbReference>
<protein>
    <recommendedName>
        <fullName evidence="4 5">Phosphopentomutase</fullName>
        <ecNumber evidence="4 5">5.4.2.7</ecNumber>
    </recommendedName>
    <alternativeName>
        <fullName evidence="4">Phosphodeoxyribomutase</fullName>
    </alternativeName>
</protein>
<dbReference type="RefSeq" id="WP_058261786.1">
    <property type="nucleotide sequence ID" value="NZ_CP051181.1"/>
</dbReference>
<feature type="binding site" evidence="4">
    <location>
        <position position="311"/>
    </location>
    <ligand>
        <name>Mn(2+)</name>
        <dbReference type="ChEBI" id="CHEBI:29035"/>
        <label>2</label>
    </ligand>
</feature>
<keyword evidence="2 4" id="KW-0479">Metal-binding</keyword>
<dbReference type="NCBIfam" id="NF003766">
    <property type="entry name" value="PRK05362.1"/>
    <property type="match status" value="1"/>
</dbReference>
<feature type="binding site" evidence="4">
    <location>
        <position position="10"/>
    </location>
    <ligand>
        <name>Mn(2+)</name>
        <dbReference type="ChEBI" id="CHEBI:29035"/>
        <label>1</label>
    </ligand>
</feature>
<comment type="cofactor">
    <cofactor evidence="4">
        <name>Mn(2+)</name>
        <dbReference type="ChEBI" id="CHEBI:29035"/>
    </cofactor>
    <text evidence="4">Binds 2 manganese ions.</text>
</comment>
<feature type="binding site" evidence="4">
    <location>
        <position position="348"/>
    </location>
    <ligand>
        <name>Mn(2+)</name>
        <dbReference type="ChEBI" id="CHEBI:29035"/>
        <label>1</label>
    </ligand>
</feature>
<keyword evidence="4 7" id="KW-0413">Isomerase</keyword>
<dbReference type="GO" id="GO:0005829">
    <property type="term" value="C:cytosol"/>
    <property type="evidence" value="ECO:0007669"/>
    <property type="project" value="TreeGrafter"/>
</dbReference>
<accession>A0A0P1F7K5</accession>
<dbReference type="EMBL" id="CYSA01000015">
    <property type="protein sequence ID" value="CUH63996.1"/>
    <property type="molecule type" value="Genomic_DNA"/>
</dbReference>
<dbReference type="GO" id="GO:0006018">
    <property type="term" value="P:2-deoxyribose 1-phosphate catabolic process"/>
    <property type="evidence" value="ECO:0007669"/>
    <property type="project" value="UniProtKB-UniRule"/>
</dbReference>
<dbReference type="GO" id="GO:0030145">
    <property type="term" value="F:manganese ion binding"/>
    <property type="evidence" value="ECO:0007669"/>
    <property type="project" value="UniProtKB-UniRule"/>
</dbReference>
<evidence type="ECO:0000256" key="5">
    <source>
        <dbReference type="NCBIfam" id="TIGR01696"/>
    </source>
</evidence>
<dbReference type="InterPro" id="IPR010045">
    <property type="entry name" value="DeoB"/>
</dbReference>
<gene>
    <name evidence="4 7" type="primary">deoB</name>
    <name evidence="7" type="ORF">TG4357_01007</name>
</gene>
<dbReference type="CDD" id="cd16009">
    <property type="entry name" value="PPM"/>
    <property type="match status" value="1"/>
</dbReference>
<evidence type="ECO:0000313" key="8">
    <source>
        <dbReference type="Proteomes" id="UP000051587"/>
    </source>
</evidence>
<comment type="catalytic activity">
    <reaction evidence="4">
        <text>2-deoxy-alpha-D-ribose 1-phosphate = 2-deoxy-D-ribose 5-phosphate</text>
        <dbReference type="Rhea" id="RHEA:27658"/>
        <dbReference type="ChEBI" id="CHEBI:57259"/>
        <dbReference type="ChEBI" id="CHEBI:62877"/>
        <dbReference type="EC" id="5.4.2.7"/>
    </reaction>
</comment>
<evidence type="ECO:0000256" key="3">
    <source>
        <dbReference type="ARBA" id="ARBA00023211"/>
    </source>
</evidence>
<dbReference type="GO" id="GO:0006015">
    <property type="term" value="P:5-phosphoribose 1-diphosphate biosynthetic process"/>
    <property type="evidence" value="ECO:0007669"/>
    <property type="project" value="UniProtKB-UniPathway"/>
</dbReference>
<keyword evidence="4" id="KW-0963">Cytoplasm</keyword>
<dbReference type="InterPro" id="IPR017850">
    <property type="entry name" value="Alkaline_phosphatase_core_sf"/>
</dbReference>
<sequence>MARAFLIVIDSVGIGGAPDADKFFNGDRPDTGANTVGHIARACAAGQAEEGRSGPLHLPTLDALGLGAAVKLASGEAAAGLGVGALTGIWGAATETSPGKDTPSGHWELAGVPVPWDWHYFPDTTPSFPPDLSAKVAELAGTDGILGDCHASGTQIIADLGAEHIRSGWPICYTSADSVLQIAAHEAHFGLDRLLQLCQDIAPIVHAMKVGRVIARPFVGTEADGFTRTTNRHDYAIAPPSPTLCDWAQGAGRAVYAIGKIGDIFSMQGIDEVRKGSDAQLMADLNDLIDAAADGSLTFANFVEFDSLYGHRRDISGYARGLEWFDAELGKILLRLRPDDLVLVTADHGNDPSWSGTDHTRERVPVLIAGKGAGSCGLVNFVDIAASVAAHLDIPAHGPGRSFL</sequence>
<keyword evidence="3 4" id="KW-0464">Manganese</keyword>
<evidence type="ECO:0000256" key="1">
    <source>
        <dbReference type="ARBA" id="ARBA00010373"/>
    </source>
</evidence>
<comment type="function">
    <text evidence="4">Isomerase that catalyzes the conversion of deoxy-ribose 1-phosphate (dRib-1-P) and ribose 1-phosphate (Rib-1-P) to deoxy-ribose 5-phosphate (dRib-5-P) and ribose 5-phosphate (Rib-5-P), respectively.</text>
</comment>
<dbReference type="NCBIfam" id="TIGR01696">
    <property type="entry name" value="deoB"/>
    <property type="match status" value="1"/>
</dbReference>
<proteinExistence type="inferred from homology"/>
<dbReference type="GO" id="GO:0008973">
    <property type="term" value="F:phosphopentomutase activity"/>
    <property type="evidence" value="ECO:0007669"/>
    <property type="project" value="UniProtKB-UniRule"/>
</dbReference>
<dbReference type="Pfam" id="PF01676">
    <property type="entry name" value="Metalloenzyme"/>
    <property type="match status" value="1"/>
</dbReference>
<comment type="subcellular location">
    <subcellularLocation>
        <location evidence="4">Cytoplasm</location>
    </subcellularLocation>
</comment>
<evidence type="ECO:0000259" key="6">
    <source>
        <dbReference type="Pfam" id="PF01676"/>
    </source>
</evidence>
<dbReference type="GO" id="GO:0009117">
    <property type="term" value="P:nucleotide metabolic process"/>
    <property type="evidence" value="ECO:0007669"/>
    <property type="project" value="UniProtKB-UniRule"/>
</dbReference>
<evidence type="ECO:0000256" key="4">
    <source>
        <dbReference type="HAMAP-Rule" id="MF_00740"/>
    </source>
</evidence>
<dbReference type="InterPro" id="IPR006124">
    <property type="entry name" value="Metalloenzyme"/>
</dbReference>
<dbReference type="Gene3D" id="3.30.70.1250">
    <property type="entry name" value="Phosphopentomutase"/>
    <property type="match status" value="1"/>
</dbReference>
<organism evidence="7 8">
    <name type="scientific">Thalassovita gelatinovora</name>
    <name type="common">Thalassobius gelatinovorus</name>
    <dbReference type="NCBI Taxonomy" id="53501"/>
    <lineage>
        <taxon>Bacteria</taxon>
        <taxon>Pseudomonadati</taxon>
        <taxon>Pseudomonadota</taxon>
        <taxon>Alphaproteobacteria</taxon>
        <taxon>Rhodobacterales</taxon>
        <taxon>Roseobacteraceae</taxon>
        <taxon>Thalassovita</taxon>
    </lineage>
</organism>
<name>A0A0P1F7K5_THAGE</name>
<comment type="pathway">
    <text evidence="4">Carbohydrate degradation; 2-deoxy-D-ribose 1-phosphate degradation; D-glyceraldehyde 3-phosphate and acetaldehyde from 2-deoxy-alpha-D-ribose 1-phosphate: step 1/2.</text>
</comment>
<feature type="binding site" evidence="4">
    <location>
        <position position="359"/>
    </location>
    <ligand>
        <name>Mn(2+)</name>
        <dbReference type="ChEBI" id="CHEBI:29035"/>
        <label>2</label>
    </ligand>
</feature>
<evidence type="ECO:0000256" key="2">
    <source>
        <dbReference type="ARBA" id="ARBA00022723"/>
    </source>
</evidence>
<dbReference type="STRING" id="53501.SAMN04488043_10949"/>
<comment type="catalytic activity">
    <reaction evidence="4">
        <text>alpha-D-ribose 1-phosphate = D-ribose 5-phosphate</text>
        <dbReference type="Rhea" id="RHEA:18793"/>
        <dbReference type="ChEBI" id="CHEBI:57720"/>
        <dbReference type="ChEBI" id="CHEBI:78346"/>
        <dbReference type="EC" id="5.4.2.7"/>
    </reaction>
</comment>
<evidence type="ECO:0000313" key="7">
    <source>
        <dbReference type="EMBL" id="CUH63996.1"/>
    </source>
</evidence>
<dbReference type="PIRSF" id="PIRSF001491">
    <property type="entry name" value="Ppentomutase"/>
    <property type="match status" value="1"/>
</dbReference>
<reference evidence="7 8" key="1">
    <citation type="submission" date="2015-09" db="EMBL/GenBank/DDBJ databases">
        <authorList>
            <consortium name="Swine Surveillance"/>
        </authorList>
    </citation>
    <scope>NUCLEOTIDE SEQUENCE [LARGE SCALE GENOMIC DNA]</scope>
    <source>
        <strain evidence="7 8">CECT 4357</strain>
    </source>
</reference>
<dbReference type="PANTHER" id="PTHR21110">
    <property type="entry name" value="PHOSPHOPENTOMUTASE"/>
    <property type="match status" value="1"/>
</dbReference>
<dbReference type="Gene3D" id="3.40.720.10">
    <property type="entry name" value="Alkaline Phosphatase, subunit A"/>
    <property type="match status" value="1"/>
</dbReference>
<dbReference type="Proteomes" id="UP000051587">
    <property type="component" value="Unassembled WGS sequence"/>
</dbReference>
<dbReference type="InterPro" id="IPR024052">
    <property type="entry name" value="Phosphopentomutase_DeoB_cap_sf"/>
</dbReference>
<keyword evidence="8" id="KW-1185">Reference proteome</keyword>
<dbReference type="PANTHER" id="PTHR21110:SF0">
    <property type="entry name" value="PHOSPHOPENTOMUTASE"/>
    <property type="match status" value="1"/>
</dbReference>
<dbReference type="EC" id="5.4.2.7" evidence="4 5"/>
<comment type="similarity">
    <text evidence="1 4">Belongs to the phosphopentomutase family.</text>
</comment>
<feature type="binding site" evidence="4">
    <location>
        <position position="306"/>
    </location>
    <ligand>
        <name>Mn(2+)</name>
        <dbReference type="ChEBI" id="CHEBI:29035"/>
        <label>2</label>
    </ligand>
</feature>
<feature type="domain" description="Metalloenzyme" evidence="6">
    <location>
        <begin position="3"/>
        <end position="394"/>
    </location>
</feature>
<dbReference type="GO" id="GO:0043094">
    <property type="term" value="P:metabolic compound salvage"/>
    <property type="evidence" value="ECO:0007669"/>
    <property type="project" value="UniProtKB-UniRule"/>
</dbReference>
<dbReference type="HAMAP" id="MF_00740">
    <property type="entry name" value="Phosphopentomut"/>
    <property type="match status" value="1"/>
</dbReference>
<dbReference type="AlphaFoldDB" id="A0A0P1F7K5"/>
<dbReference type="UniPathway" id="UPA00087">
    <property type="reaction ID" value="UER00173"/>
</dbReference>
<feature type="binding site" evidence="4">
    <location>
        <position position="347"/>
    </location>
    <ligand>
        <name>Mn(2+)</name>
        <dbReference type="ChEBI" id="CHEBI:29035"/>
        <label>1</label>
    </ligand>
</feature>
<dbReference type="GO" id="GO:0000287">
    <property type="term" value="F:magnesium ion binding"/>
    <property type="evidence" value="ECO:0007669"/>
    <property type="project" value="UniProtKB-UniRule"/>
</dbReference>
<dbReference type="OrthoDB" id="9769930at2"/>